<dbReference type="GO" id="GO:0016586">
    <property type="term" value="C:RSC-type complex"/>
    <property type="evidence" value="ECO:0007669"/>
    <property type="project" value="InterPro"/>
</dbReference>
<evidence type="ECO:0000256" key="9">
    <source>
        <dbReference type="SAM" id="MobiDB-lite"/>
    </source>
</evidence>
<evidence type="ECO:0000256" key="6">
    <source>
        <dbReference type="ARBA" id="ARBA00023163"/>
    </source>
</evidence>
<feature type="compositionally biased region" description="Acidic residues" evidence="9">
    <location>
        <begin position="67"/>
        <end position="102"/>
    </location>
</feature>
<dbReference type="PROSITE" id="PS50014">
    <property type="entry name" value="BROMODOMAIN_2"/>
    <property type="match status" value="1"/>
</dbReference>
<dbReference type="PANTHER" id="PTHR16062">
    <property type="entry name" value="SWI/SNF-RELATED"/>
    <property type="match status" value="1"/>
</dbReference>
<dbReference type="InterPro" id="IPR037382">
    <property type="entry name" value="Rsc/polybromo"/>
</dbReference>
<dbReference type="GO" id="GO:0003682">
    <property type="term" value="F:chromatin binding"/>
    <property type="evidence" value="ECO:0007669"/>
    <property type="project" value="TreeGrafter"/>
</dbReference>
<protein>
    <recommendedName>
        <fullName evidence="10">Bromo domain-containing protein</fullName>
    </recommendedName>
</protein>
<sequence length="543" mass="59777">MPMPARLTQGGEPAGGPSGADRRARVGCTPRVLALQLPDPNMSSKRRSAAAASPELRRQKRRKVSDDDLPEQEDTQLADEADDVNSDPEEEEEEEEESEANFEGDTIQSAQDRIISELSRLKDSDGEEVAYPFVGKPDRNLYRDYYELIHHPVSIRSIQQKVRGTESRKNPSKTTAFPTWQSFEEEVSYLWRNAREYNEDDSDIVVLAGILEEYFHRRVTEAKKLVPDSIQVDGAPEMPRIRLKMGARDSEPAAQRLTLKMSGQTSETPKDVPSSGVAVDNDSLKRQQELVRTGSASQSQDADAPRSPRTRSLRRQIGSPRSSVATTPSASEQPHGLHVKDETPVAPSQHPERRSSHALQGAALDPSSSSPAPQSLSPLDSIWRRPDQGECLPKSRNRVSRLKIVTDNDTDASSALIQNVQISTHPSLALEQDLCLDIPPSPTIRQQAITISLPPSHRILTVKPTLVASTSEKQTKLVAVMGTHRLHPSGDTATLAYDIQLHPGTTKVDLEAIAGPPRGAPKSGPPGSEVDYERVTIFFNLLR</sequence>
<dbReference type="InterPro" id="IPR001487">
    <property type="entry name" value="Bromodomain"/>
</dbReference>
<feature type="region of interest" description="Disordered" evidence="9">
    <location>
        <begin position="260"/>
        <end position="395"/>
    </location>
</feature>
<dbReference type="InterPro" id="IPR054551">
    <property type="entry name" value="RSC4_Ig-like"/>
</dbReference>
<dbReference type="AlphaFoldDB" id="A0A9W9VZK8"/>
<dbReference type="Pfam" id="PF22994">
    <property type="entry name" value="RSC4_Ig_like"/>
    <property type="match status" value="1"/>
</dbReference>
<dbReference type="Gene3D" id="1.20.920.10">
    <property type="entry name" value="Bromodomain-like"/>
    <property type="match status" value="1"/>
</dbReference>
<dbReference type="Pfam" id="PF00439">
    <property type="entry name" value="Bromodomain"/>
    <property type="match status" value="1"/>
</dbReference>
<evidence type="ECO:0000256" key="2">
    <source>
        <dbReference type="ARBA" id="ARBA00022737"/>
    </source>
</evidence>
<feature type="compositionally biased region" description="Low complexity" evidence="9">
    <location>
        <begin position="362"/>
        <end position="381"/>
    </location>
</feature>
<dbReference type="GeneID" id="81371459"/>
<keyword evidence="5 8" id="KW-0103">Bromodomain</keyword>
<dbReference type="EMBL" id="JAPZBU010000008">
    <property type="protein sequence ID" value="KAJ5392352.1"/>
    <property type="molecule type" value="Genomic_DNA"/>
</dbReference>
<evidence type="ECO:0000259" key="10">
    <source>
        <dbReference type="PROSITE" id="PS50014"/>
    </source>
</evidence>
<dbReference type="RefSeq" id="XP_056488030.1">
    <property type="nucleotide sequence ID" value="XM_056632479.1"/>
</dbReference>
<evidence type="ECO:0000313" key="11">
    <source>
        <dbReference type="EMBL" id="KAJ5392352.1"/>
    </source>
</evidence>
<evidence type="ECO:0000256" key="1">
    <source>
        <dbReference type="ARBA" id="ARBA00004123"/>
    </source>
</evidence>
<dbReference type="PANTHER" id="PTHR16062:SF19">
    <property type="entry name" value="PROTEIN POLYBROMO-1"/>
    <property type="match status" value="1"/>
</dbReference>
<comment type="caution">
    <text evidence="11">The sequence shown here is derived from an EMBL/GenBank/DDBJ whole genome shotgun (WGS) entry which is preliminary data.</text>
</comment>
<evidence type="ECO:0000256" key="7">
    <source>
        <dbReference type="ARBA" id="ARBA00023242"/>
    </source>
</evidence>
<feature type="compositionally biased region" description="Polar residues" evidence="9">
    <location>
        <begin position="319"/>
        <end position="332"/>
    </location>
</feature>
<keyword evidence="2" id="KW-0677">Repeat</keyword>
<reference evidence="11" key="1">
    <citation type="submission" date="2022-12" db="EMBL/GenBank/DDBJ databases">
        <authorList>
            <person name="Petersen C."/>
        </authorList>
    </citation>
    <scope>NUCLEOTIDE SEQUENCE</scope>
    <source>
        <strain evidence="11">IBT 29677</strain>
    </source>
</reference>
<dbReference type="SUPFAM" id="SSF47370">
    <property type="entry name" value="Bromodomain"/>
    <property type="match status" value="1"/>
</dbReference>
<dbReference type="CDD" id="cd04369">
    <property type="entry name" value="Bromodomain"/>
    <property type="match status" value="1"/>
</dbReference>
<evidence type="ECO:0000256" key="5">
    <source>
        <dbReference type="ARBA" id="ARBA00023117"/>
    </source>
</evidence>
<organism evidence="11 12">
    <name type="scientific">Penicillium cosmopolitanum</name>
    <dbReference type="NCBI Taxonomy" id="1131564"/>
    <lineage>
        <taxon>Eukaryota</taxon>
        <taxon>Fungi</taxon>
        <taxon>Dikarya</taxon>
        <taxon>Ascomycota</taxon>
        <taxon>Pezizomycotina</taxon>
        <taxon>Eurotiomycetes</taxon>
        <taxon>Eurotiomycetidae</taxon>
        <taxon>Eurotiales</taxon>
        <taxon>Aspergillaceae</taxon>
        <taxon>Penicillium</taxon>
    </lineage>
</organism>
<keyword evidence="6" id="KW-0804">Transcription</keyword>
<keyword evidence="7" id="KW-0539">Nucleus</keyword>
<proteinExistence type="predicted"/>
<feature type="region of interest" description="Disordered" evidence="9">
    <location>
        <begin position="1"/>
        <end position="109"/>
    </location>
</feature>
<dbReference type="GO" id="GO:0006338">
    <property type="term" value="P:chromatin remodeling"/>
    <property type="evidence" value="ECO:0007669"/>
    <property type="project" value="InterPro"/>
</dbReference>
<dbReference type="Proteomes" id="UP001147747">
    <property type="component" value="Unassembled WGS sequence"/>
</dbReference>
<dbReference type="SMART" id="SM00297">
    <property type="entry name" value="BROMO"/>
    <property type="match status" value="1"/>
</dbReference>
<feature type="domain" description="Bromo" evidence="10">
    <location>
        <begin position="125"/>
        <end position="205"/>
    </location>
</feature>
<comment type="subcellular location">
    <subcellularLocation>
        <location evidence="1">Nucleus</location>
    </subcellularLocation>
</comment>
<evidence type="ECO:0000256" key="8">
    <source>
        <dbReference type="PROSITE-ProRule" id="PRU00035"/>
    </source>
</evidence>
<keyword evidence="4" id="KW-0805">Transcription regulation</keyword>
<dbReference type="GO" id="GO:0006368">
    <property type="term" value="P:transcription elongation by RNA polymerase II"/>
    <property type="evidence" value="ECO:0007669"/>
    <property type="project" value="TreeGrafter"/>
</dbReference>
<accession>A0A9W9VZK8</accession>
<evidence type="ECO:0000256" key="3">
    <source>
        <dbReference type="ARBA" id="ARBA00022853"/>
    </source>
</evidence>
<reference evidence="11" key="2">
    <citation type="journal article" date="2023" name="IMA Fungus">
        <title>Comparative genomic study of the Penicillium genus elucidates a diverse pangenome and 15 lateral gene transfer events.</title>
        <authorList>
            <person name="Petersen C."/>
            <person name="Sorensen T."/>
            <person name="Nielsen M.R."/>
            <person name="Sondergaard T.E."/>
            <person name="Sorensen J.L."/>
            <person name="Fitzpatrick D.A."/>
            <person name="Frisvad J.C."/>
            <person name="Nielsen K.L."/>
        </authorList>
    </citation>
    <scope>NUCLEOTIDE SEQUENCE</scope>
    <source>
        <strain evidence="11">IBT 29677</strain>
    </source>
</reference>
<evidence type="ECO:0000256" key="4">
    <source>
        <dbReference type="ARBA" id="ARBA00023015"/>
    </source>
</evidence>
<dbReference type="OrthoDB" id="6017at2759"/>
<gene>
    <name evidence="11" type="ORF">N7509_007842</name>
</gene>
<keyword evidence="12" id="KW-1185">Reference proteome</keyword>
<keyword evidence="3" id="KW-0156">Chromatin regulator</keyword>
<evidence type="ECO:0000313" key="12">
    <source>
        <dbReference type="Proteomes" id="UP001147747"/>
    </source>
</evidence>
<dbReference type="InterPro" id="IPR036427">
    <property type="entry name" value="Bromodomain-like_sf"/>
</dbReference>
<name>A0A9W9VZK8_9EURO</name>